<dbReference type="InterPro" id="IPR037923">
    <property type="entry name" value="HTH-like"/>
</dbReference>
<dbReference type="GeneID" id="49395577"/>
<reference evidence="6 8" key="1">
    <citation type="submission" date="2018-03" db="EMBL/GenBank/DDBJ databases">
        <title>Draft Genome Sequences of six Lactobacillus pentosus Strains Isolated from Brines of Traditionally Fermented Spanish-Style Green Table Olives.</title>
        <authorList>
            <person name="Calero-Delgado B."/>
            <person name="Martin-Platero A.M."/>
            <person name="Perez-Pulido A.J."/>
            <person name="Benitez-Cabello A."/>
            <person name="Casimiro-Soriguer C.S."/>
            <person name="Martinez-Bueno M."/>
            <person name="Arroyo-Lopez F.N."/>
            <person name="Rodriguez-Gomez F."/>
            <person name="Bautista-Gallego J."/>
            <person name="Garrido-Fernandez A."/>
            <person name="Jimenez-Diaz R."/>
        </authorList>
    </citation>
    <scope>NUCLEOTIDE SEQUENCE [LARGE SCALE GENOMIC DNA]</scope>
    <source>
        <strain evidence="6 8">IG2</strain>
    </source>
</reference>
<comment type="caution">
    <text evidence="7">The sequence shown here is derived from an EMBL/GenBank/DDBJ whole genome shotgun (WGS) entry which is preliminary data.</text>
</comment>
<feature type="domain" description="HTH araC/xylS-type" evidence="4">
    <location>
        <begin position="178"/>
        <end position="276"/>
    </location>
</feature>
<dbReference type="Gene3D" id="1.10.10.60">
    <property type="entry name" value="Homeodomain-like"/>
    <property type="match status" value="2"/>
</dbReference>
<dbReference type="Proteomes" id="UP000276249">
    <property type="component" value="Unassembled WGS sequence"/>
</dbReference>
<dbReference type="SUPFAM" id="SSF46689">
    <property type="entry name" value="Homeodomain-like"/>
    <property type="match status" value="2"/>
</dbReference>
<dbReference type="SUPFAM" id="SSF51215">
    <property type="entry name" value="Regulatory protein AraC"/>
    <property type="match status" value="1"/>
</dbReference>
<keyword evidence="1" id="KW-0805">Transcription regulation</keyword>
<protein>
    <submittedName>
        <fullName evidence="7">AraC family transcriptional regulator</fullName>
    </submittedName>
</protein>
<evidence type="ECO:0000313" key="7">
    <source>
        <dbReference type="EMBL" id="RMW48195.1"/>
    </source>
</evidence>
<name>A0A2I0Z7K7_LACPE</name>
<gene>
    <name evidence="6" type="ORF">C6Y08_09685</name>
    <name evidence="7" type="ORF">D6U18_07705</name>
    <name evidence="5" type="ORF">OOJ94_13530</name>
</gene>
<evidence type="ECO:0000313" key="6">
    <source>
        <dbReference type="EMBL" id="PRO94500.1"/>
    </source>
</evidence>
<dbReference type="GO" id="GO:0003700">
    <property type="term" value="F:DNA-binding transcription factor activity"/>
    <property type="evidence" value="ECO:0007669"/>
    <property type="project" value="InterPro"/>
</dbReference>
<dbReference type="KEGG" id="lpg:BB562_16155"/>
<dbReference type="GO" id="GO:0043565">
    <property type="term" value="F:sequence-specific DNA binding"/>
    <property type="evidence" value="ECO:0007669"/>
    <property type="project" value="InterPro"/>
</dbReference>
<keyword evidence="2" id="KW-0238">DNA-binding</keyword>
<dbReference type="EMBL" id="RDCJ01000075">
    <property type="protein sequence ID" value="RMW48195.1"/>
    <property type="molecule type" value="Genomic_DNA"/>
</dbReference>
<dbReference type="PRINTS" id="PR00032">
    <property type="entry name" value="HTHARAC"/>
</dbReference>
<keyword evidence="3" id="KW-0804">Transcription</keyword>
<keyword evidence="8" id="KW-1185">Reference proteome</keyword>
<dbReference type="PROSITE" id="PS01124">
    <property type="entry name" value="HTH_ARAC_FAMILY_2"/>
    <property type="match status" value="1"/>
</dbReference>
<dbReference type="Pfam" id="PF02311">
    <property type="entry name" value="AraC_binding"/>
    <property type="match status" value="1"/>
</dbReference>
<dbReference type="SMART" id="SM00342">
    <property type="entry name" value="HTH_ARAC"/>
    <property type="match status" value="1"/>
</dbReference>
<dbReference type="InterPro" id="IPR009057">
    <property type="entry name" value="Homeodomain-like_sf"/>
</dbReference>
<dbReference type="EMBL" id="PVOB01000170">
    <property type="protein sequence ID" value="PRO94500.1"/>
    <property type="molecule type" value="Genomic_DNA"/>
</dbReference>
<proteinExistence type="predicted"/>
<sequence length="277" mass="31443">MLSLSAFEPEVLYAFPFRNQQPGTYVYHQHDFLELSIMVTGYSDYNVEGQWRRVVAGQALLFNPGIHHQETQPPNSESLQLHIGFRHIALPGQPPNHMPFSDSLINLGEYRAEFMANARRIIAENQRPTVFGHDLLTQTMVIEQLCWLLRSLPDNKVSNDYAGKQSQSNNVDQTALVNATTYYLNAHYQEELTLGDVAATLHVSAAYLSRTFKAVKGETPSTYLMKLRLQQARTLLEKGGLSVNAVARTVGYQDPYYFSKLFKRYFGVTPTMMKNEA</sequence>
<evidence type="ECO:0000259" key="4">
    <source>
        <dbReference type="PROSITE" id="PS01124"/>
    </source>
</evidence>
<dbReference type="PROSITE" id="PS00041">
    <property type="entry name" value="HTH_ARAC_FAMILY_1"/>
    <property type="match status" value="1"/>
</dbReference>
<dbReference type="OrthoDB" id="9813413at2"/>
<organism evidence="7 9">
    <name type="scientific">Lactiplantibacillus pentosus</name>
    <name type="common">Lactobacillus pentosus</name>
    <dbReference type="NCBI Taxonomy" id="1589"/>
    <lineage>
        <taxon>Bacteria</taxon>
        <taxon>Bacillati</taxon>
        <taxon>Bacillota</taxon>
        <taxon>Bacilli</taxon>
        <taxon>Lactobacillales</taxon>
        <taxon>Lactobacillaceae</taxon>
        <taxon>Lactiplantibacillus</taxon>
    </lineage>
</organism>
<dbReference type="Proteomes" id="UP000238378">
    <property type="component" value="Unassembled WGS sequence"/>
</dbReference>
<evidence type="ECO:0000256" key="3">
    <source>
        <dbReference type="ARBA" id="ARBA00023163"/>
    </source>
</evidence>
<evidence type="ECO:0000256" key="1">
    <source>
        <dbReference type="ARBA" id="ARBA00023015"/>
    </source>
</evidence>
<dbReference type="Pfam" id="PF12833">
    <property type="entry name" value="HTH_18"/>
    <property type="match status" value="1"/>
</dbReference>
<evidence type="ECO:0000256" key="2">
    <source>
        <dbReference type="ARBA" id="ARBA00023125"/>
    </source>
</evidence>
<reference evidence="5" key="3">
    <citation type="submission" date="2022-11" db="EMBL/GenBank/DDBJ databases">
        <authorList>
            <person name="Wang Z."/>
        </authorList>
    </citation>
    <scope>NUCLEOTIDE SEQUENCE</scope>
    <source>
        <strain evidence="5">P2000</strain>
    </source>
</reference>
<dbReference type="EMBL" id="JAPEQV010000018">
    <property type="protein sequence ID" value="MDF2313837.1"/>
    <property type="molecule type" value="Genomic_DNA"/>
</dbReference>
<dbReference type="InterPro" id="IPR018062">
    <property type="entry name" value="HTH_AraC-typ_CS"/>
</dbReference>
<dbReference type="InterPro" id="IPR018060">
    <property type="entry name" value="HTH_AraC"/>
</dbReference>
<accession>A0A2I0Z7K7</accession>
<dbReference type="Proteomes" id="UP001151834">
    <property type="component" value="Unassembled WGS sequence"/>
</dbReference>
<dbReference type="AlphaFoldDB" id="A0A2I0Z7K7"/>
<evidence type="ECO:0000313" key="9">
    <source>
        <dbReference type="Proteomes" id="UP000276249"/>
    </source>
</evidence>
<evidence type="ECO:0000313" key="8">
    <source>
        <dbReference type="Proteomes" id="UP000238378"/>
    </source>
</evidence>
<dbReference type="PANTHER" id="PTHR43280:SF28">
    <property type="entry name" value="HTH-TYPE TRANSCRIPTIONAL ACTIVATOR RHAS"/>
    <property type="match status" value="1"/>
</dbReference>
<evidence type="ECO:0000313" key="5">
    <source>
        <dbReference type="EMBL" id="MDF2313837.1"/>
    </source>
</evidence>
<dbReference type="RefSeq" id="WP_050338088.1">
    <property type="nucleotide sequence ID" value="NZ_BJZC01000013.1"/>
</dbReference>
<dbReference type="InterPro" id="IPR020449">
    <property type="entry name" value="Tscrpt_reg_AraC-type_HTH"/>
</dbReference>
<reference evidence="7 9" key="2">
    <citation type="submission" date="2018-10" db="EMBL/GenBank/DDBJ databases">
        <title>Genome sequences of five Lactobacillus pentosus strains isolated from brines of traditionally fermented spanish-style green table olives and differences between them.</title>
        <authorList>
            <person name="Jimenez Diaz R."/>
        </authorList>
    </citation>
    <scope>NUCLEOTIDE SEQUENCE [LARGE SCALE GENOMIC DNA]</scope>
    <source>
        <strain evidence="7 9">IG10</strain>
    </source>
</reference>
<reference evidence="5" key="4">
    <citation type="journal article" date="2023" name="Front Nutr">
        <title>Lactiplantibacillus pentosus P2020 protects the hyperuricemia and renal inflammation in mice.</title>
        <authorList>
            <person name="Wang Z."/>
            <person name="Song L."/>
            <person name="Li X."/>
            <person name="Xiao Y."/>
            <person name="Huang Y."/>
            <person name="Zhang Y."/>
            <person name="Li J."/>
            <person name="Li M."/>
            <person name="Ren Z."/>
        </authorList>
    </citation>
    <scope>NUCLEOTIDE SEQUENCE</scope>
    <source>
        <strain evidence="5">P2000</strain>
    </source>
</reference>
<dbReference type="PANTHER" id="PTHR43280">
    <property type="entry name" value="ARAC-FAMILY TRANSCRIPTIONAL REGULATOR"/>
    <property type="match status" value="1"/>
</dbReference>
<dbReference type="InterPro" id="IPR003313">
    <property type="entry name" value="AraC-bd"/>
</dbReference>